<evidence type="ECO:0000256" key="11">
    <source>
        <dbReference type="SAM" id="MobiDB-lite"/>
    </source>
</evidence>
<dbReference type="NCBIfam" id="NF037980">
    <property type="entry name" value="T2SS_GspK"/>
    <property type="match status" value="1"/>
</dbReference>
<organism evidence="15 16">
    <name type="scientific">Noviherbaspirillum galbum</name>
    <dbReference type="NCBI Taxonomy" id="2709383"/>
    <lineage>
        <taxon>Bacteria</taxon>
        <taxon>Pseudomonadati</taxon>
        <taxon>Pseudomonadota</taxon>
        <taxon>Betaproteobacteria</taxon>
        <taxon>Burkholderiales</taxon>
        <taxon>Oxalobacteraceae</taxon>
        <taxon>Noviherbaspirillum</taxon>
    </lineage>
</organism>
<feature type="region of interest" description="Disordered" evidence="11">
    <location>
        <begin position="173"/>
        <end position="233"/>
    </location>
</feature>
<dbReference type="AlphaFoldDB" id="A0A6B3SKH5"/>
<evidence type="ECO:0000259" key="13">
    <source>
        <dbReference type="Pfam" id="PF03934"/>
    </source>
</evidence>
<dbReference type="GO" id="GO:0009306">
    <property type="term" value="P:protein secretion"/>
    <property type="evidence" value="ECO:0007669"/>
    <property type="project" value="InterPro"/>
</dbReference>
<accession>A0A6B3SKH5</accession>
<dbReference type="InterPro" id="IPR045584">
    <property type="entry name" value="Pilin-like"/>
</dbReference>
<dbReference type="InterPro" id="IPR049179">
    <property type="entry name" value="T2SSK_SAM-like_2nd"/>
</dbReference>
<reference evidence="15 16" key="1">
    <citation type="submission" date="2020-02" db="EMBL/GenBank/DDBJ databases">
        <authorList>
            <person name="Kim M.K."/>
        </authorList>
    </citation>
    <scope>NUCLEOTIDE SEQUENCE [LARGE SCALE GENOMIC DNA]</scope>
    <source>
        <strain evidence="15 16">17J57-3</strain>
    </source>
</reference>
<feature type="domain" description="T2SS protein K second SAM-like" evidence="13">
    <location>
        <begin position="270"/>
        <end position="326"/>
    </location>
</feature>
<evidence type="ECO:0000256" key="9">
    <source>
        <dbReference type="ARBA" id="ARBA00023136"/>
    </source>
</evidence>
<dbReference type="PIRSF" id="PIRSF002786">
    <property type="entry name" value="XcpX"/>
    <property type="match status" value="1"/>
</dbReference>
<evidence type="ECO:0000256" key="2">
    <source>
        <dbReference type="ARBA" id="ARBA00007246"/>
    </source>
</evidence>
<evidence type="ECO:0000256" key="4">
    <source>
        <dbReference type="ARBA" id="ARBA00022475"/>
    </source>
</evidence>
<feature type="compositionally biased region" description="Low complexity" evidence="11">
    <location>
        <begin position="213"/>
        <end position="227"/>
    </location>
</feature>
<feature type="domain" description="T2SS protein K first SAM-like" evidence="14">
    <location>
        <begin position="132"/>
        <end position="265"/>
    </location>
</feature>
<keyword evidence="5 10" id="KW-0997">Cell inner membrane</keyword>
<name>A0A6B3SKH5_9BURK</name>
<dbReference type="InterPro" id="IPR049031">
    <property type="entry name" value="T2SSK_SAM-like_1st"/>
</dbReference>
<comment type="caution">
    <text evidence="15">The sequence shown here is derived from an EMBL/GenBank/DDBJ whole genome shotgun (WGS) entry which is preliminary data.</text>
</comment>
<keyword evidence="7" id="KW-0653">Protein transport</keyword>
<evidence type="ECO:0000256" key="3">
    <source>
        <dbReference type="ARBA" id="ARBA00022448"/>
    </source>
</evidence>
<evidence type="ECO:0000256" key="1">
    <source>
        <dbReference type="ARBA" id="ARBA00004533"/>
    </source>
</evidence>
<evidence type="ECO:0000256" key="10">
    <source>
        <dbReference type="PIRNR" id="PIRNR002786"/>
    </source>
</evidence>
<keyword evidence="8 12" id="KW-1133">Transmembrane helix</keyword>
<dbReference type="EMBL" id="JAAIVB010000035">
    <property type="protein sequence ID" value="NEX61354.1"/>
    <property type="molecule type" value="Genomic_DNA"/>
</dbReference>
<evidence type="ECO:0000256" key="5">
    <source>
        <dbReference type="ARBA" id="ARBA00022519"/>
    </source>
</evidence>
<dbReference type="InterPro" id="IPR005628">
    <property type="entry name" value="GspK"/>
</dbReference>
<keyword evidence="3 10" id="KW-0813">Transport</keyword>
<dbReference type="Pfam" id="PF03934">
    <property type="entry name" value="T2SSK"/>
    <property type="match status" value="1"/>
</dbReference>
<protein>
    <recommendedName>
        <fullName evidence="10">Type II secretion system protein K</fullName>
    </recommendedName>
</protein>
<keyword evidence="6 12" id="KW-0812">Transmembrane</keyword>
<proteinExistence type="inferred from homology"/>
<sequence>MTRQARPPSRSARSRRASACRSHRQRGVAVVTALLLTTLAITIVASLFWQQQVQVRSIENQRLQLQKQWILRGALDWIRLILRTDDTRVDHLNEPWAVPLAETRLDEYVENGRSETEASDAVLSGGLADAQGRFNLTGLAENGVPVPAEVAAFGRLLSNARLNPALAQATADLMASSQPKPVQQAQQGQFGQPGSQQTSQQAQGMMNQGTGDQQAQQAQQAMSATQAGSDTSRPLPILHVDDLLAVPGFTPEALAAIQDFVIVLPGKTTVNVNTASAEVLAARIGTLSLAEATALVAGRQAVPFYSVEAFRNRLAGKEIQTGQLSVTTNYFLVNGNVRLNRATMRMQALIERKNQSPRVVWIREN</sequence>
<comment type="similarity">
    <text evidence="2 10">Belongs to the GSP K family.</text>
</comment>
<evidence type="ECO:0000313" key="16">
    <source>
        <dbReference type="Proteomes" id="UP000482155"/>
    </source>
</evidence>
<keyword evidence="9 10" id="KW-0472">Membrane</keyword>
<evidence type="ECO:0000256" key="12">
    <source>
        <dbReference type="SAM" id="Phobius"/>
    </source>
</evidence>
<feature type="transmembrane region" description="Helical" evidence="12">
    <location>
        <begin position="28"/>
        <end position="49"/>
    </location>
</feature>
<dbReference type="SUPFAM" id="SSF54523">
    <property type="entry name" value="Pili subunits"/>
    <property type="match status" value="1"/>
</dbReference>
<dbReference type="PANTHER" id="PTHR38831">
    <property type="entry name" value="TYPE II SECRETION SYSTEM PROTEIN K"/>
    <property type="match status" value="1"/>
</dbReference>
<evidence type="ECO:0000259" key="14">
    <source>
        <dbReference type="Pfam" id="PF21687"/>
    </source>
</evidence>
<dbReference type="PANTHER" id="PTHR38831:SF1">
    <property type="entry name" value="TYPE II SECRETION SYSTEM PROTEIN K-RELATED"/>
    <property type="match status" value="1"/>
</dbReference>
<keyword evidence="16" id="KW-1185">Reference proteome</keyword>
<dbReference type="Gene3D" id="3.30.1300.30">
    <property type="entry name" value="GSPII I/J protein-like"/>
    <property type="match status" value="1"/>
</dbReference>
<feature type="compositionally biased region" description="Low complexity" evidence="11">
    <location>
        <begin position="175"/>
        <end position="204"/>
    </location>
</feature>
<evidence type="ECO:0000256" key="8">
    <source>
        <dbReference type="ARBA" id="ARBA00022989"/>
    </source>
</evidence>
<dbReference type="SUPFAM" id="SSF158544">
    <property type="entry name" value="GspK insert domain-like"/>
    <property type="match status" value="1"/>
</dbReference>
<keyword evidence="4 10" id="KW-1003">Cell membrane</keyword>
<gene>
    <name evidence="15" type="primary">gspK</name>
    <name evidence="15" type="ORF">G3574_09705</name>
</gene>
<evidence type="ECO:0000256" key="7">
    <source>
        <dbReference type="ARBA" id="ARBA00022927"/>
    </source>
</evidence>
<comment type="subcellular location">
    <subcellularLocation>
        <location evidence="1 10">Cell inner membrane</location>
    </subcellularLocation>
</comment>
<evidence type="ECO:0000313" key="15">
    <source>
        <dbReference type="EMBL" id="NEX61354.1"/>
    </source>
</evidence>
<dbReference type="InterPro" id="IPR038072">
    <property type="entry name" value="GspK_central_sf"/>
</dbReference>
<dbReference type="Proteomes" id="UP000482155">
    <property type="component" value="Unassembled WGS sequence"/>
</dbReference>
<evidence type="ECO:0000256" key="6">
    <source>
        <dbReference type="ARBA" id="ARBA00022692"/>
    </source>
</evidence>
<dbReference type="GO" id="GO:0005886">
    <property type="term" value="C:plasma membrane"/>
    <property type="evidence" value="ECO:0007669"/>
    <property type="project" value="UniProtKB-SubCell"/>
</dbReference>
<dbReference type="Pfam" id="PF21687">
    <property type="entry name" value="T2SSK_1st"/>
    <property type="match status" value="1"/>
</dbReference>